<feature type="transmembrane region" description="Helical" evidence="6">
    <location>
        <begin position="418"/>
        <end position="439"/>
    </location>
</feature>
<name>A0A642USU4_9ASCO</name>
<feature type="transmembrane region" description="Helical" evidence="6">
    <location>
        <begin position="183"/>
        <end position="205"/>
    </location>
</feature>
<evidence type="ECO:0008006" key="9">
    <source>
        <dbReference type="Google" id="ProtNLM"/>
    </source>
</evidence>
<evidence type="ECO:0000256" key="1">
    <source>
        <dbReference type="ARBA" id="ARBA00004141"/>
    </source>
</evidence>
<feature type="transmembrane region" description="Helical" evidence="6">
    <location>
        <begin position="116"/>
        <end position="138"/>
    </location>
</feature>
<keyword evidence="2" id="KW-0813">Transport</keyword>
<feature type="transmembrane region" description="Helical" evidence="6">
    <location>
        <begin position="324"/>
        <end position="345"/>
    </location>
</feature>
<dbReference type="SUPFAM" id="SSF103473">
    <property type="entry name" value="MFS general substrate transporter"/>
    <property type="match status" value="1"/>
</dbReference>
<dbReference type="OrthoDB" id="2985014at2759"/>
<dbReference type="GO" id="GO:0016020">
    <property type="term" value="C:membrane"/>
    <property type="evidence" value="ECO:0007669"/>
    <property type="project" value="UniProtKB-SubCell"/>
</dbReference>
<evidence type="ECO:0000256" key="3">
    <source>
        <dbReference type="ARBA" id="ARBA00022692"/>
    </source>
</evidence>
<protein>
    <recommendedName>
        <fullName evidence="9">Major facilitator superfamily (MFS) profile domain-containing protein</fullName>
    </recommendedName>
</protein>
<comment type="subcellular location">
    <subcellularLocation>
        <location evidence="1">Membrane</location>
        <topology evidence="1">Multi-pass membrane protein</topology>
    </subcellularLocation>
</comment>
<accession>A0A642USU4</accession>
<reference evidence="7" key="1">
    <citation type="journal article" date="2019" name="G3 (Bethesda)">
        <title>Genome Assemblies of Two Rare Opportunistic Yeast Pathogens: Diutina rugosa (syn. Candida rugosa) and Trichomonascus ciferrii (syn. Candida ciferrii).</title>
        <authorList>
            <person name="Mixao V."/>
            <person name="Saus E."/>
            <person name="Hansen A.P."/>
            <person name="Lass-Florl C."/>
            <person name="Gabaldon T."/>
        </authorList>
    </citation>
    <scope>NUCLEOTIDE SEQUENCE</scope>
    <source>
        <strain evidence="7">CBS 4856</strain>
    </source>
</reference>
<evidence type="ECO:0000256" key="4">
    <source>
        <dbReference type="ARBA" id="ARBA00022989"/>
    </source>
</evidence>
<keyword evidence="3 6" id="KW-0812">Transmembrane</keyword>
<gene>
    <name evidence="7" type="ORF">TRICI_005466</name>
</gene>
<feature type="transmembrane region" description="Helical" evidence="6">
    <location>
        <begin position="386"/>
        <end position="406"/>
    </location>
</feature>
<dbReference type="AlphaFoldDB" id="A0A642USU4"/>
<feature type="transmembrane region" description="Helical" evidence="6">
    <location>
        <begin position="61"/>
        <end position="82"/>
    </location>
</feature>
<dbReference type="Pfam" id="PF07690">
    <property type="entry name" value="MFS_1"/>
    <property type="match status" value="1"/>
</dbReference>
<feature type="transmembrane region" description="Helical" evidence="6">
    <location>
        <begin position="351"/>
        <end position="374"/>
    </location>
</feature>
<dbReference type="VEuPathDB" id="FungiDB:TRICI_005466"/>
<dbReference type="Gene3D" id="1.20.1250.20">
    <property type="entry name" value="MFS general substrate transporter like domains"/>
    <property type="match status" value="2"/>
</dbReference>
<dbReference type="InterPro" id="IPR036259">
    <property type="entry name" value="MFS_trans_sf"/>
</dbReference>
<dbReference type="Proteomes" id="UP000761534">
    <property type="component" value="Unassembled WGS sequence"/>
</dbReference>
<dbReference type="PANTHER" id="PTHR43791:SF46">
    <property type="entry name" value="MAJOR FACILITATOR SUPERFAMILY (MFS) PROFILE DOMAIN-CONTAINING PROTEIN-RELATED"/>
    <property type="match status" value="1"/>
</dbReference>
<feature type="transmembrane region" description="Helical" evidence="6">
    <location>
        <begin position="89"/>
        <end position="110"/>
    </location>
</feature>
<proteinExistence type="predicted"/>
<feature type="transmembrane region" description="Helical" evidence="6">
    <location>
        <begin position="150"/>
        <end position="171"/>
    </location>
</feature>
<keyword evidence="4 6" id="KW-1133">Transmembrane helix</keyword>
<dbReference type="PANTHER" id="PTHR43791">
    <property type="entry name" value="PERMEASE-RELATED"/>
    <property type="match status" value="1"/>
</dbReference>
<keyword evidence="5 6" id="KW-0472">Membrane</keyword>
<dbReference type="InterPro" id="IPR011701">
    <property type="entry name" value="MFS"/>
</dbReference>
<organism evidence="7 8">
    <name type="scientific">Trichomonascus ciferrii</name>
    <dbReference type="NCBI Taxonomy" id="44093"/>
    <lineage>
        <taxon>Eukaryota</taxon>
        <taxon>Fungi</taxon>
        <taxon>Dikarya</taxon>
        <taxon>Ascomycota</taxon>
        <taxon>Saccharomycotina</taxon>
        <taxon>Dipodascomycetes</taxon>
        <taxon>Dipodascales</taxon>
        <taxon>Trichomonascaceae</taxon>
        <taxon>Trichomonascus</taxon>
        <taxon>Trichomonascus ciferrii complex</taxon>
    </lineage>
</organism>
<dbReference type="EMBL" id="SWFS01000429">
    <property type="protein sequence ID" value="KAA8904521.1"/>
    <property type="molecule type" value="Genomic_DNA"/>
</dbReference>
<evidence type="ECO:0000256" key="2">
    <source>
        <dbReference type="ARBA" id="ARBA00022448"/>
    </source>
</evidence>
<feature type="transmembrane region" description="Helical" evidence="6">
    <location>
        <begin position="21"/>
        <end position="41"/>
    </location>
</feature>
<dbReference type="GO" id="GO:0022857">
    <property type="term" value="F:transmembrane transporter activity"/>
    <property type="evidence" value="ECO:0007669"/>
    <property type="project" value="InterPro"/>
</dbReference>
<evidence type="ECO:0000313" key="7">
    <source>
        <dbReference type="EMBL" id="KAA8904521.1"/>
    </source>
</evidence>
<evidence type="ECO:0000313" key="8">
    <source>
        <dbReference type="Proteomes" id="UP000761534"/>
    </source>
</evidence>
<evidence type="ECO:0000256" key="6">
    <source>
        <dbReference type="SAM" id="Phobius"/>
    </source>
</evidence>
<comment type="caution">
    <text evidence="7">The sequence shown here is derived from an EMBL/GenBank/DDBJ whole genome shotgun (WGS) entry which is preliminary data.</text>
</comment>
<keyword evidence="8" id="KW-1185">Reference proteome</keyword>
<feature type="transmembrane region" description="Helical" evidence="6">
    <location>
        <begin position="258"/>
        <end position="279"/>
    </location>
</feature>
<evidence type="ECO:0000256" key="5">
    <source>
        <dbReference type="ARBA" id="ARBA00023136"/>
    </source>
</evidence>
<sequence>MLQKVQYTLEQERRLIKRVDHNVLPFYILYATASYICRGNLTDAFYNGMEDDLELEDWEYQWSFMIYFITYAFIAIPSNASLRNTSPRFWLSTLMGLTGVVVTMTGATALGLTSLLLNRGFLGVVEAGLLPGLCYLLTIWYRPEELQYRVALLISLSAFIGTFGTLLSWAMSTMDKQGKLEGWRWIFILQGLLTTASGCAGYIFLRPYPDDSPFLTPNEKKYINSRIVDTEECEEWKLQGDRPLEHNPIYKALTDWQVWCHAAIALCLQAVYYGLYRYLPILLRETGHSKAAAQLLVLPVTFLGTVCAIFFACLGDVIGIRSPILLSSFLLIVIGYVVMILSTTTRFKTHMAYSGSFLVAIGVFSAIPCSITWMASNIPQPTKRHFALAAQLGIAAIGGAVGIGIYNKDDAPSYPTGHYAELLISIIGLFITAMVSFLYSHINKRRELQLEFGIEEDPDIDEIYLGDKSSYFVYKK</sequence>
<feature type="transmembrane region" description="Helical" evidence="6">
    <location>
        <begin position="291"/>
        <end position="312"/>
    </location>
</feature>